<dbReference type="PROSITE" id="PS00350">
    <property type="entry name" value="MADS_BOX_1"/>
    <property type="match status" value="1"/>
</dbReference>
<evidence type="ECO:0000256" key="1">
    <source>
        <dbReference type="ARBA" id="ARBA00004123"/>
    </source>
</evidence>
<dbReference type="PROSITE" id="PS50066">
    <property type="entry name" value="MADS_BOX_2"/>
    <property type="match status" value="1"/>
</dbReference>
<comment type="subcellular location">
    <subcellularLocation>
        <location evidence="1">Nucleus</location>
    </subcellularLocation>
</comment>
<dbReference type="Pfam" id="PF01486">
    <property type="entry name" value="K-box"/>
    <property type="match status" value="1"/>
</dbReference>
<dbReference type="SUPFAM" id="SSF55455">
    <property type="entry name" value="SRF-like"/>
    <property type="match status" value="1"/>
</dbReference>
<keyword evidence="3" id="KW-0238">DNA-binding</keyword>
<dbReference type="EMBL" id="LR746271">
    <property type="protein sequence ID" value="CAA7400937.1"/>
    <property type="molecule type" value="Genomic_DNA"/>
</dbReference>
<keyword evidence="2" id="KW-0805">Transcription regulation</keyword>
<dbReference type="GO" id="GO:0003700">
    <property type="term" value="F:DNA-binding transcription factor activity"/>
    <property type="evidence" value="ECO:0007669"/>
    <property type="project" value="InterPro"/>
</dbReference>
<keyword evidence="5" id="KW-0539">Nucleus</keyword>
<dbReference type="InterPro" id="IPR002100">
    <property type="entry name" value="TF_MADSbox"/>
</dbReference>
<dbReference type="GO" id="GO:0046983">
    <property type="term" value="F:protein dimerization activity"/>
    <property type="evidence" value="ECO:0007669"/>
    <property type="project" value="InterPro"/>
</dbReference>
<dbReference type="Proteomes" id="UP000663760">
    <property type="component" value="Chromosome 8"/>
</dbReference>
<dbReference type="OrthoDB" id="1898716at2759"/>
<dbReference type="Pfam" id="PF00319">
    <property type="entry name" value="SRF-TF"/>
    <property type="match status" value="1"/>
</dbReference>
<dbReference type="InterPro" id="IPR050142">
    <property type="entry name" value="MADS-box/MEF2_TF"/>
</dbReference>
<dbReference type="PANTHER" id="PTHR48019">
    <property type="entry name" value="SERUM RESPONSE FACTOR HOMOLOG"/>
    <property type="match status" value="1"/>
</dbReference>
<dbReference type="AlphaFoldDB" id="A0A7I8KT31"/>
<evidence type="ECO:0000256" key="3">
    <source>
        <dbReference type="ARBA" id="ARBA00023125"/>
    </source>
</evidence>
<dbReference type="CDD" id="cd00265">
    <property type="entry name" value="MADS_MEF2_like"/>
    <property type="match status" value="1"/>
</dbReference>
<protein>
    <submittedName>
        <fullName evidence="8">Uncharacterized protein</fullName>
    </submittedName>
</protein>
<dbReference type="GO" id="GO:0045944">
    <property type="term" value="P:positive regulation of transcription by RNA polymerase II"/>
    <property type="evidence" value="ECO:0007669"/>
    <property type="project" value="InterPro"/>
</dbReference>
<evidence type="ECO:0000313" key="9">
    <source>
        <dbReference type="Proteomes" id="UP000663760"/>
    </source>
</evidence>
<feature type="domain" description="MADS-box" evidence="6">
    <location>
        <begin position="1"/>
        <end position="61"/>
    </location>
</feature>
<gene>
    <name evidence="8" type="ORF">SI8410_08011615</name>
</gene>
<dbReference type="SMART" id="SM00432">
    <property type="entry name" value="MADS"/>
    <property type="match status" value="1"/>
</dbReference>
<reference evidence="8" key="1">
    <citation type="submission" date="2020-02" db="EMBL/GenBank/DDBJ databases">
        <authorList>
            <person name="Scholz U."/>
            <person name="Mascher M."/>
            <person name="Fiebig A."/>
        </authorList>
    </citation>
    <scope>NUCLEOTIDE SEQUENCE</scope>
</reference>
<name>A0A7I8KT31_SPIIN</name>
<organism evidence="8 9">
    <name type="scientific">Spirodela intermedia</name>
    <name type="common">Intermediate duckweed</name>
    <dbReference type="NCBI Taxonomy" id="51605"/>
    <lineage>
        <taxon>Eukaryota</taxon>
        <taxon>Viridiplantae</taxon>
        <taxon>Streptophyta</taxon>
        <taxon>Embryophyta</taxon>
        <taxon>Tracheophyta</taxon>
        <taxon>Spermatophyta</taxon>
        <taxon>Magnoliopsida</taxon>
        <taxon>Liliopsida</taxon>
        <taxon>Araceae</taxon>
        <taxon>Lemnoideae</taxon>
        <taxon>Spirodela</taxon>
    </lineage>
</organism>
<dbReference type="Gene3D" id="3.40.1810.10">
    <property type="entry name" value="Transcription factor, MADS-box"/>
    <property type="match status" value="1"/>
</dbReference>
<dbReference type="InterPro" id="IPR036879">
    <property type="entry name" value="TF_MADSbox_sf"/>
</dbReference>
<dbReference type="GO" id="GO:0000977">
    <property type="term" value="F:RNA polymerase II transcription regulatory region sequence-specific DNA binding"/>
    <property type="evidence" value="ECO:0007669"/>
    <property type="project" value="InterPro"/>
</dbReference>
<evidence type="ECO:0000313" key="8">
    <source>
        <dbReference type="EMBL" id="CAA7400937.1"/>
    </source>
</evidence>
<feature type="domain" description="K-box" evidence="7">
    <location>
        <begin position="86"/>
        <end position="169"/>
    </location>
</feature>
<dbReference type="PRINTS" id="PR00404">
    <property type="entry name" value="MADSDOMAIN"/>
</dbReference>
<keyword evidence="4" id="KW-0804">Transcription</keyword>
<evidence type="ECO:0000259" key="6">
    <source>
        <dbReference type="PROSITE" id="PS50066"/>
    </source>
</evidence>
<accession>A0A7I8KT31</accession>
<evidence type="ECO:0000256" key="2">
    <source>
        <dbReference type="ARBA" id="ARBA00023015"/>
    </source>
</evidence>
<evidence type="ECO:0000259" key="7">
    <source>
        <dbReference type="PROSITE" id="PS51297"/>
    </source>
</evidence>
<evidence type="ECO:0000256" key="5">
    <source>
        <dbReference type="ARBA" id="ARBA00023242"/>
    </source>
</evidence>
<dbReference type="InterPro" id="IPR002487">
    <property type="entry name" value="TF_Kbox"/>
</dbReference>
<dbReference type="PROSITE" id="PS51297">
    <property type="entry name" value="K_BOX"/>
    <property type="match status" value="1"/>
</dbReference>
<keyword evidence="9" id="KW-1185">Reference proteome</keyword>
<dbReference type="GO" id="GO:0005634">
    <property type="term" value="C:nucleus"/>
    <property type="evidence" value="ECO:0007669"/>
    <property type="project" value="UniProtKB-SubCell"/>
</dbReference>
<proteinExistence type="predicted"/>
<evidence type="ECO:0000256" key="4">
    <source>
        <dbReference type="ARBA" id="ARBA00023163"/>
    </source>
</evidence>
<sequence length="268" mass="29969">MAREKIKIRKIDNTTARQVTFSKRRRGLFKKAKELAILCDAEVGVILLSSNGKLFEYSSNSMKAIIERHNKYSRDDVKSVRPSHDHCVKGSIRGSLSKDVLESRLQLRQMKGEDIGGLTLEELQNLEKALEIGLCRVLTRKGQQMVGEIKELQHKSFSLLVTISFLNGSPDAQLNIGRFPFLESNWNQSRKIVGSSPPAFLRLTRGRSTRYREALPEDSQRIADGESIGHGYLGVALTRRMTSRTLGTTVGISSRGIATVGNRDVLDE</sequence>
<dbReference type="InterPro" id="IPR033896">
    <property type="entry name" value="MEF2-like_N"/>
</dbReference>